<feature type="chain" id="PRO_5003613226" evidence="12">
    <location>
        <begin position="20"/>
        <end position="722"/>
    </location>
</feature>
<dbReference type="SUPFAM" id="SSF49464">
    <property type="entry name" value="Carboxypeptidase regulatory domain-like"/>
    <property type="match status" value="1"/>
</dbReference>
<keyword evidence="2 10" id="KW-0813">Transport</keyword>
<evidence type="ECO:0000256" key="3">
    <source>
        <dbReference type="ARBA" id="ARBA00022452"/>
    </source>
</evidence>
<dbReference type="PANTHER" id="PTHR30069">
    <property type="entry name" value="TONB-DEPENDENT OUTER MEMBRANE RECEPTOR"/>
    <property type="match status" value="1"/>
</dbReference>
<keyword evidence="5 12" id="KW-0732">Signal</keyword>
<dbReference type="InterPro" id="IPR039426">
    <property type="entry name" value="TonB-dep_rcpt-like"/>
</dbReference>
<dbReference type="RefSeq" id="WP_014679396.1">
    <property type="nucleotide sequence ID" value="NC_017770.1"/>
</dbReference>
<dbReference type="Proteomes" id="UP000007590">
    <property type="component" value="Chromosome"/>
</dbReference>
<protein>
    <submittedName>
        <fullName evidence="15">Outer membrane receptor for ferrienterochelin and colicins</fullName>
    </submittedName>
</protein>
<dbReference type="EMBL" id="CP003349">
    <property type="protein sequence ID" value="AFD06169.1"/>
    <property type="molecule type" value="Genomic_DNA"/>
</dbReference>
<evidence type="ECO:0000256" key="1">
    <source>
        <dbReference type="ARBA" id="ARBA00004571"/>
    </source>
</evidence>
<evidence type="ECO:0000256" key="11">
    <source>
        <dbReference type="RuleBase" id="RU003357"/>
    </source>
</evidence>
<evidence type="ECO:0000256" key="12">
    <source>
        <dbReference type="SAM" id="SignalP"/>
    </source>
</evidence>
<dbReference type="HOGENOM" id="CLU_022656_0_0_10"/>
<evidence type="ECO:0000256" key="4">
    <source>
        <dbReference type="ARBA" id="ARBA00022692"/>
    </source>
</evidence>
<dbReference type="PROSITE" id="PS52016">
    <property type="entry name" value="TONB_DEPENDENT_REC_3"/>
    <property type="match status" value="1"/>
</dbReference>
<name>H8KVB1_SOLCM</name>
<evidence type="ECO:0000256" key="7">
    <source>
        <dbReference type="ARBA" id="ARBA00023136"/>
    </source>
</evidence>
<keyword evidence="9 10" id="KW-0998">Cell outer membrane</keyword>
<dbReference type="PANTHER" id="PTHR30069:SF29">
    <property type="entry name" value="HEMOGLOBIN AND HEMOGLOBIN-HAPTOGLOBIN-BINDING PROTEIN 1-RELATED"/>
    <property type="match status" value="1"/>
</dbReference>
<evidence type="ECO:0000256" key="10">
    <source>
        <dbReference type="PROSITE-ProRule" id="PRU01360"/>
    </source>
</evidence>
<dbReference type="KEGG" id="scn:Solca_1062"/>
<keyword evidence="7 10" id="KW-0472">Membrane</keyword>
<dbReference type="Pfam" id="PF07715">
    <property type="entry name" value="Plug"/>
    <property type="match status" value="1"/>
</dbReference>
<reference evidence="15" key="1">
    <citation type="submission" date="2012-02" db="EMBL/GenBank/DDBJ databases">
        <title>The complete genome of Solitalea canadensis DSM 3403.</title>
        <authorList>
            <consortium name="US DOE Joint Genome Institute (JGI-PGF)"/>
            <person name="Lucas S."/>
            <person name="Copeland A."/>
            <person name="Lapidus A."/>
            <person name="Glavina del Rio T."/>
            <person name="Dalin E."/>
            <person name="Tice H."/>
            <person name="Bruce D."/>
            <person name="Goodwin L."/>
            <person name="Pitluck S."/>
            <person name="Peters L."/>
            <person name="Ovchinnikova G."/>
            <person name="Lu M."/>
            <person name="Kyrpides N."/>
            <person name="Mavromatis K."/>
            <person name="Ivanova N."/>
            <person name="Brettin T."/>
            <person name="Detter J.C."/>
            <person name="Han C."/>
            <person name="Larimer F."/>
            <person name="Land M."/>
            <person name="Hauser L."/>
            <person name="Markowitz V."/>
            <person name="Cheng J.-F."/>
            <person name="Hugenholtz P."/>
            <person name="Woyke T."/>
            <person name="Wu D."/>
            <person name="Spring S."/>
            <person name="Schroeder M."/>
            <person name="Kopitz M."/>
            <person name="Brambilla E."/>
            <person name="Klenk H.-P."/>
            <person name="Eisen J.A."/>
        </authorList>
    </citation>
    <scope>NUCLEOTIDE SEQUENCE</scope>
    <source>
        <strain evidence="15">DSM 3403</strain>
    </source>
</reference>
<dbReference type="Gene3D" id="2.40.170.20">
    <property type="entry name" value="TonB-dependent receptor, beta-barrel domain"/>
    <property type="match status" value="1"/>
</dbReference>
<keyword evidence="16" id="KW-1185">Reference proteome</keyword>
<keyword evidence="3 10" id="KW-1134">Transmembrane beta strand</keyword>
<evidence type="ECO:0000259" key="14">
    <source>
        <dbReference type="Pfam" id="PF07715"/>
    </source>
</evidence>
<keyword evidence="6 11" id="KW-0798">TonB box</keyword>
<dbReference type="InterPro" id="IPR008969">
    <property type="entry name" value="CarboxyPept-like_regulatory"/>
</dbReference>
<dbReference type="InterPro" id="IPR037066">
    <property type="entry name" value="Plug_dom_sf"/>
</dbReference>
<dbReference type="InterPro" id="IPR012910">
    <property type="entry name" value="Plug_dom"/>
</dbReference>
<keyword evidence="4 10" id="KW-0812">Transmembrane</keyword>
<accession>H8KVB1</accession>
<comment type="subcellular location">
    <subcellularLocation>
        <location evidence="1 10">Cell outer membrane</location>
        <topology evidence="1 10">Multi-pass membrane protein</topology>
    </subcellularLocation>
</comment>
<dbReference type="InterPro" id="IPR036942">
    <property type="entry name" value="Beta-barrel_TonB_sf"/>
</dbReference>
<evidence type="ECO:0000256" key="8">
    <source>
        <dbReference type="ARBA" id="ARBA00023170"/>
    </source>
</evidence>
<evidence type="ECO:0000256" key="9">
    <source>
        <dbReference type="ARBA" id="ARBA00023237"/>
    </source>
</evidence>
<keyword evidence="8 15" id="KW-0675">Receptor</keyword>
<evidence type="ECO:0000313" key="16">
    <source>
        <dbReference type="Proteomes" id="UP000007590"/>
    </source>
</evidence>
<evidence type="ECO:0000256" key="6">
    <source>
        <dbReference type="ARBA" id="ARBA00023077"/>
    </source>
</evidence>
<evidence type="ECO:0000256" key="5">
    <source>
        <dbReference type="ARBA" id="ARBA00022729"/>
    </source>
</evidence>
<evidence type="ECO:0000259" key="13">
    <source>
        <dbReference type="Pfam" id="PF00593"/>
    </source>
</evidence>
<feature type="domain" description="TonB-dependent receptor-like beta-barrel" evidence="13">
    <location>
        <begin position="333"/>
        <end position="680"/>
    </location>
</feature>
<dbReference type="STRING" id="929556.Solca_1062"/>
<dbReference type="eggNOG" id="COG4771">
    <property type="taxonomic scope" value="Bacteria"/>
</dbReference>
<organism evidence="15 16">
    <name type="scientific">Solitalea canadensis (strain ATCC 29591 / DSM 3403 / JCM 21819 / LMG 8368 / NBRC 15130 / NCIMB 12057 / USAM 9D)</name>
    <name type="common">Flexibacter canadensis</name>
    <dbReference type="NCBI Taxonomy" id="929556"/>
    <lineage>
        <taxon>Bacteria</taxon>
        <taxon>Pseudomonadati</taxon>
        <taxon>Bacteroidota</taxon>
        <taxon>Sphingobacteriia</taxon>
        <taxon>Sphingobacteriales</taxon>
        <taxon>Sphingobacteriaceae</taxon>
        <taxon>Solitalea</taxon>
    </lineage>
</organism>
<evidence type="ECO:0000256" key="2">
    <source>
        <dbReference type="ARBA" id="ARBA00022448"/>
    </source>
</evidence>
<sequence length="722" mass="80695">MKRLIIFLSLVAFSISGKAQCVFKAIIKSKSTLQPIENVSVTTNSGKSTLSTDSGLVYISDLKTGNQRIVFTNEGYESSTLQITLPDTTVHEILLNVKETELAEVVVIASTRTNSRIENSPLKVEVLGPEEMNEENTIKPGNIASILGDVSGIQIQQSSAVTGNSNVKIQGLDGRYTQLLRDGMPLYDGFSGGFGVMQIPPLDLKQIELIKGCASTLYGSGAIGGLINLISKQPLTQQEAVVTLNHTTLQESNVNMYAAKRFGKFGYTFFVGLNHQAAKDVSKDGFSDVPKLNSIVLHPRIFIYPNDKTTLIAGYTGTIENRMGGDMEVLANNINALHQYYEQNENSRNSGELSLEHLFNNHQRLTIKASLSSFTRGIHEPDFYFKGRQLSYYTEASLLIPWQKNSLVTGINVTSEQFKKLPSDQIALNDYQNNTIGGFAQFTAFISNNTTVEVGLRADHQNNYGNFVLPRMALFYRFNEAWATRLGVGFSYKSPDPLAPQNVDYSIQNIQPLPTEIKAEKSIGYNAEFNFKKELGAHSSIFINQAFFLTQINTPVVATVQPNNDVVFNNMHKPILTQGIDTYVQLNLHDWEVYAGYTYTIAERKYLEENQSMPLTPKNRLAFTVMKEFEHKWRFGIEGSYTGSQFRDNESKTPGYMFMAAMVERKLGSMISLVLNAENLLDYRQDNYESLYTGTITSPVFKPLWAPIDGRVINLSIRLKTF</sequence>
<dbReference type="SUPFAM" id="SSF56935">
    <property type="entry name" value="Porins"/>
    <property type="match status" value="1"/>
</dbReference>
<gene>
    <name evidence="15" type="ordered locus">Solca_1062</name>
</gene>
<dbReference type="Gene3D" id="2.60.40.1120">
    <property type="entry name" value="Carboxypeptidase-like, regulatory domain"/>
    <property type="match status" value="1"/>
</dbReference>
<dbReference type="Pfam" id="PF00593">
    <property type="entry name" value="TonB_dep_Rec_b-barrel"/>
    <property type="match status" value="1"/>
</dbReference>
<feature type="signal peptide" evidence="12">
    <location>
        <begin position="1"/>
        <end position="19"/>
    </location>
</feature>
<evidence type="ECO:0000313" key="15">
    <source>
        <dbReference type="EMBL" id="AFD06169.1"/>
    </source>
</evidence>
<dbReference type="InterPro" id="IPR000531">
    <property type="entry name" value="Beta-barrel_TonB"/>
</dbReference>
<dbReference type="GO" id="GO:0009279">
    <property type="term" value="C:cell outer membrane"/>
    <property type="evidence" value="ECO:0007669"/>
    <property type="project" value="UniProtKB-SubCell"/>
</dbReference>
<dbReference type="Gene3D" id="2.170.130.10">
    <property type="entry name" value="TonB-dependent receptor, plug domain"/>
    <property type="match status" value="1"/>
</dbReference>
<comment type="similarity">
    <text evidence="10 11">Belongs to the TonB-dependent receptor family.</text>
</comment>
<dbReference type="GO" id="GO:0044718">
    <property type="term" value="P:siderophore transmembrane transport"/>
    <property type="evidence" value="ECO:0007669"/>
    <property type="project" value="TreeGrafter"/>
</dbReference>
<dbReference type="OrthoDB" id="1109239at2"/>
<feature type="domain" description="TonB-dependent receptor plug" evidence="14">
    <location>
        <begin position="118"/>
        <end position="225"/>
    </location>
</feature>
<dbReference type="GO" id="GO:0015344">
    <property type="term" value="F:siderophore uptake transmembrane transporter activity"/>
    <property type="evidence" value="ECO:0007669"/>
    <property type="project" value="TreeGrafter"/>
</dbReference>
<dbReference type="AlphaFoldDB" id="H8KVB1"/>
<proteinExistence type="inferred from homology"/>